<keyword evidence="3" id="KW-1185">Reference proteome</keyword>
<dbReference type="Proteomes" id="UP000257109">
    <property type="component" value="Unassembled WGS sequence"/>
</dbReference>
<proteinExistence type="predicted"/>
<protein>
    <submittedName>
        <fullName evidence="2">Uncharacterized protein</fullName>
    </submittedName>
</protein>
<name>A0A371IID7_MUCPR</name>
<feature type="compositionally biased region" description="Basic and acidic residues" evidence="1">
    <location>
        <begin position="94"/>
        <end position="109"/>
    </location>
</feature>
<dbReference type="OrthoDB" id="1588050at2759"/>
<feature type="region of interest" description="Disordered" evidence="1">
    <location>
        <begin position="1"/>
        <end position="110"/>
    </location>
</feature>
<reference evidence="2" key="1">
    <citation type="submission" date="2018-05" db="EMBL/GenBank/DDBJ databases">
        <title>Draft genome of Mucuna pruriens seed.</title>
        <authorList>
            <person name="Nnadi N.E."/>
            <person name="Vos R."/>
            <person name="Hasami M.H."/>
            <person name="Devisetty U.K."/>
            <person name="Aguiy J.C."/>
        </authorList>
    </citation>
    <scope>NUCLEOTIDE SEQUENCE [LARGE SCALE GENOMIC DNA]</scope>
    <source>
        <strain evidence="2">JCA_2017</strain>
    </source>
</reference>
<organism evidence="2 3">
    <name type="scientific">Mucuna pruriens</name>
    <name type="common">Velvet bean</name>
    <name type="synonym">Dolichos pruriens</name>
    <dbReference type="NCBI Taxonomy" id="157652"/>
    <lineage>
        <taxon>Eukaryota</taxon>
        <taxon>Viridiplantae</taxon>
        <taxon>Streptophyta</taxon>
        <taxon>Embryophyta</taxon>
        <taxon>Tracheophyta</taxon>
        <taxon>Spermatophyta</taxon>
        <taxon>Magnoliopsida</taxon>
        <taxon>eudicotyledons</taxon>
        <taxon>Gunneridae</taxon>
        <taxon>Pentapetalae</taxon>
        <taxon>rosids</taxon>
        <taxon>fabids</taxon>
        <taxon>Fabales</taxon>
        <taxon>Fabaceae</taxon>
        <taxon>Papilionoideae</taxon>
        <taxon>50 kb inversion clade</taxon>
        <taxon>NPAAA clade</taxon>
        <taxon>indigoferoid/millettioid clade</taxon>
        <taxon>Phaseoleae</taxon>
        <taxon>Mucuna</taxon>
    </lineage>
</organism>
<sequence>MGNKNSTTPQGQHGTQGARVGTTEPHRVSPNPRKVSTKRVGLGAHPHGEKAKPLGNDDTFSTYIKNTKHKMKSNKSNVGGHEEQSNPVPLDVADGTHDNRENEKDHFSEFIHNARKKLRTLTRRNSSFKRGVLPKI</sequence>
<dbReference type="EMBL" id="QJKJ01000006">
    <property type="protein sequence ID" value="RDY14832.1"/>
    <property type="molecule type" value="Genomic_DNA"/>
</dbReference>
<dbReference type="PANTHER" id="PTHR36746:SF2">
    <property type="match status" value="1"/>
</dbReference>
<dbReference type="AlphaFoldDB" id="A0A371IID7"/>
<dbReference type="PANTHER" id="PTHR36746">
    <property type="entry name" value="BNAC04G51760D PROTEIN"/>
    <property type="match status" value="1"/>
</dbReference>
<evidence type="ECO:0000313" key="3">
    <source>
        <dbReference type="Proteomes" id="UP000257109"/>
    </source>
</evidence>
<gene>
    <name evidence="2" type="ORF">CR513_00029</name>
</gene>
<evidence type="ECO:0000256" key="1">
    <source>
        <dbReference type="SAM" id="MobiDB-lite"/>
    </source>
</evidence>
<comment type="caution">
    <text evidence="2">The sequence shown here is derived from an EMBL/GenBank/DDBJ whole genome shotgun (WGS) entry which is preliminary data.</text>
</comment>
<evidence type="ECO:0000313" key="2">
    <source>
        <dbReference type="EMBL" id="RDY14832.1"/>
    </source>
</evidence>
<accession>A0A371IID7</accession>
<feature type="non-terminal residue" evidence="2">
    <location>
        <position position="1"/>
    </location>
</feature>
<feature type="compositionally biased region" description="Polar residues" evidence="1">
    <location>
        <begin position="1"/>
        <end position="15"/>
    </location>
</feature>